<sequence length="500" mass="57478">MAADNLLTMVFGEPITTEKRIEHKVETMIEKGNKQSGEKITTNKVVKNYQNKTLFETLSEHNDFEQRAMLNITTNNSLHKHDDNYKNQSHHEQRFSNITKEDHNYQKKHYHDVGDKQHSMSQFNHGSHIYSKARTESLLSSSSSSLFESVINDFNDRHHHSEQFSEATLTDGERTPLADDFKSVKSELTMIPQRYVERNLKSPCSSRASTVVDRHSIGQTHEIRNIVTNERIKELTEQLREEIHLRNKYKSSYSEMSIEEELAHLPDEPEDDSLSVASEYFEHFESGRHSAHYLTHSKAHSIDPISVNIQTPISTRAPSVVSVISQKPKKYEIKEYSLKKPIEPTPNPNPITPYTVKPRYTTTVHDKIKKKKNQAPKSPNPTPRQSIDIHNEAVQRNKLINSALGKKSAYVKRMNSIRVNNPKDKNGVNYDFNIKNDKTLICCNCGCHHVFTSGIPNLRFSVIKRVIGTESRRGSVISPNSEREKMSINDKNKYFNISTK</sequence>
<proteinExistence type="predicted"/>
<organism evidence="2 3">
    <name type="scientific">Parastrongyloides trichosuri</name>
    <name type="common">Possum-specific nematode worm</name>
    <dbReference type="NCBI Taxonomy" id="131310"/>
    <lineage>
        <taxon>Eukaryota</taxon>
        <taxon>Metazoa</taxon>
        <taxon>Ecdysozoa</taxon>
        <taxon>Nematoda</taxon>
        <taxon>Chromadorea</taxon>
        <taxon>Rhabditida</taxon>
        <taxon>Tylenchina</taxon>
        <taxon>Panagrolaimomorpha</taxon>
        <taxon>Strongyloidoidea</taxon>
        <taxon>Strongyloididae</taxon>
        <taxon>Parastrongyloides</taxon>
    </lineage>
</organism>
<dbReference type="WBParaSite" id="PTRK_0000493000.1">
    <property type="protein sequence ID" value="PTRK_0000493000.1"/>
    <property type="gene ID" value="PTRK_0000493000"/>
</dbReference>
<feature type="region of interest" description="Disordered" evidence="1">
    <location>
        <begin position="366"/>
        <end position="390"/>
    </location>
</feature>
<reference evidence="3" key="1">
    <citation type="submission" date="2017-02" db="UniProtKB">
        <authorList>
            <consortium name="WormBaseParasite"/>
        </authorList>
    </citation>
    <scope>IDENTIFICATION</scope>
</reference>
<keyword evidence="2" id="KW-1185">Reference proteome</keyword>
<accession>A0A0N4ZBL9</accession>
<dbReference type="AlphaFoldDB" id="A0A0N4ZBL9"/>
<evidence type="ECO:0000256" key="1">
    <source>
        <dbReference type="SAM" id="MobiDB-lite"/>
    </source>
</evidence>
<evidence type="ECO:0000313" key="3">
    <source>
        <dbReference type="WBParaSite" id="PTRK_0000493000.1"/>
    </source>
</evidence>
<name>A0A0N4ZBL9_PARTI</name>
<dbReference type="Proteomes" id="UP000038045">
    <property type="component" value="Unplaced"/>
</dbReference>
<evidence type="ECO:0000313" key="2">
    <source>
        <dbReference type="Proteomes" id="UP000038045"/>
    </source>
</evidence>
<protein>
    <submittedName>
        <fullName evidence="3">SH2 domain-containing protein</fullName>
    </submittedName>
</protein>